<dbReference type="RefSeq" id="WP_245747065.1">
    <property type="nucleotide sequence ID" value="NZ_FMYQ01000039.1"/>
</dbReference>
<evidence type="ECO:0000313" key="2">
    <source>
        <dbReference type="EMBL" id="SDE25887.1"/>
    </source>
</evidence>
<organism evidence="2 3">
    <name type="scientific">Paraburkholderia lycopersici</name>
    <dbReference type="NCBI Taxonomy" id="416944"/>
    <lineage>
        <taxon>Bacteria</taxon>
        <taxon>Pseudomonadati</taxon>
        <taxon>Pseudomonadota</taxon>
        <taxon>Betaproteobacteria</taxon>
        <taxon>Burkholderiales</taxon>
        <taxon>Burkholderiaceae</taxon>
        <taxon>Paraburkholderia</taxon>
    </lineage>
</organism>
<reference evidence="3" key="1">
    <citation type="submission" date="2016-09" db="EMBL/GenBank/DDBJ databases">
        <authorList>
            <person name="Varghese N."/>
            <person name="Submissions S."/>
        </authorList>
    </citation>
    <scope>NUCLEOTIDE SEQUENCE [LARGE SCALE GENOMIC DNA]</scope>
    <source>
        <strain evidence="3">TNe-862</strain>
    </source>
</reference>
<gene>
    <name evidence="2" type="ORF">SAMN05421548_13924</name>
</gene>
<dbReference type="AlphaFoldDB" id="A0A1G7BG91"/>
<proteinExistence type="predicted"/>
<dbReference type="Pfam" id="PF12266">
    <property type="entry name" value="DUF3613"/>
    <property type="match status" value="1"/>
</dbReference>
<dbReference type="InterPro" id="IPR022053">
    <property type="entry name" value="DUF3613"/>
</dbReference>
<accession>A0A1G7BG91</accession>
<keyword evidence="3" id="KW-1185">Reference proteome</keyword>
<protein>
    <recommendedName>
        <fullName evidence="4">DUF3613 domain-containing protein</fullName>
    </recommendedName>
</protein>
<dbReference type="Proteomes" id="UP000198908">
    <property type="component" value="Unassembled WGS sequence"/>
</dbReference>
<feature type="compositionally biased region" description="Polar residues" evidence="1">
    <location>
        <begin position="100"/>
        <end position="113"/>
    </location>
</feature>
<feature type="region of interest" description="Disordered" evidence="1">
    <location>
        <begin position="100"/>
        <end position="123"/>
    </location>
</feature>
<dbReference type="EMBL" id="FMYQ01000039">
    <property type="protein sequence ID" value="SDE25887.1"/>
    <property type="molecule type" value="Genomic_DNA"/>
</dbReference>
<sequence length="123" mass="13005">MNTKPSQIDSLQASIMAATCCFARVMLRLALFMPLLQFAHAEVSDTTSKSDVGQATRTWLNLQRGNMQAAPGLPTLGAEAGYAYRRYLKSFQTTVPDSFGSSLKTSGASNQANGLPAGVGGTN</sequence>
<evidence type="ECO:0008006" key="4">
    <source>
        <dbReference type="Google" id="ProtNLM"/>
    </source>
</evidence>
<evidence type="ECO:0000313" key="3">
    <source>
        <dbReference type="Proteomes" id="UP000198908"/>
    </source>
</evidence>
<evidence type="ECO:0000256" key="1">
    <source>
        <dbReference type="SAM" id="MobiDB-lite"/>
    </source>
</evidence>
<name>A0A1G7BG91_9BURK</name>
<dbReference type="STRING" id="416944.SAMN05421548_13924"/>